<evidence type="ECO:0000256" key="5">
    <source>
        <dbReference type="ARBA" id="ARBA00023002"/>
    </source>
</evidence>
<keyword evidence="4" id="KW-0521">NADP</keyword>
<dbReference type="GO" id="GO:0003959">
    <property type="term" value="F:NADPH dehydrogenase activity"/>
    <property type="evidence" value="ECO:0007669"/>
    <property type="project" value="InterPro"/>
</dbReference>
<name>A0A2N3Q1F3_9PROT</name>
<keyword evidence="3" id="KW-0288">FMN</keyword>
<keyword evidence="8" id="KW-1185">Reference proteome</keyword>
<proteinExistence type="predicted"/>
<dbReference type="AlphaFoldDB" id="A0A2N3Q1F3"/>
<dbReference type="PANTHER" id="PTHR43303">
    <property type="entry name" value="NADPH DEHYDROGENASE C23G7.10C-RELATED"/>
    <property type="match status" value="1"/>
</dbReference>
<keyword evidence="5" id="KW-0560">Oxidoreductase</keyword>
<protein>
    <submittedName>
        <fullName evidence="7">Oxidoreductase</fullName>
    </submittedName>
</protein>
<dbReference type="InterPro" id="IPR001155">
    <property type="entry name" value="OxRdtase_FMN_N"/>
</dbReference>
<evidence type="ECO:0000313" key="7">
    <source>
        <dbReference type="EMBL" id="PKU26489.1"/>
    </source>
</evidence>
<dbReference type="GO" id="GO:0050661">
    <property type="term" value="F:NADP binding"/>
    <property type="evidence" value="ECO:0007669"/>
    <property type="project" value="InterPro"/>
</dbReference>
<comment type="caution">
    <text evidence="7">The sequence shown here is derived from an EMBL/GenBank/DDBJ whole genome shotgun (WGS) entry which is preliminary data.</text>
</comment>
<evidence type="ECO:0000256" key="1">
    <source>
        <dbReference type="ARBA" id="ARBA00001917"/>
    </source>
</evidence>
<gene>
    <name evidence="7" type="ORF">CWS72_01195</name>
</gene>
<evidence type="ECO:0000256" key="3">
    <source>
        <dbReference type="ARBA" id="ARBA00022643"/>
    </source>
</evidence>
<dbReference type="PANTHER" id="PTHR43303:SF4">
    <property type="entry name" value="NADPH DEHYDROGENASE C23G7.10C-RELATED"/>
    <property type="match status" value="1"/>
</dbReference>
<evidence type="ECO:0000313" key="8">
    <source>
        <dbReference type="Proteomes" id="UP000233293"/>
    </source>
</evidence>
<dbReference type="SUPFAM" id="SSF51395">
    <property type="entry name" value="FMN-linked oxidoreductases"/>
    <property type="match status" value="1"/>
</dbReference>
<feature type="domain" description="NADH:flavin oxidoreductase/NADH oxidase N-terminal" evidence="6">
    <location>
        <begin position="7"/>
        <end position="341"/>
    </location>
</feature>
<dbReference type="Gene3D" id="3.20.20.70">
    <property type="entry name" value="Aldolase class I"/>
    <property type="match status" value="1"/>
</dbReference>
<dbReference type="Proteomes" id="UP000233293">
    <property type="component" value="Unassembled WGS sequence"/>
</dbReference>
<dbReference type="Pfam" id="PF00724">
    <property type="entry name" value="Oxidored_FMN"/>
    <property type="match status" value="1"/>
</dbReference>
<dbReference type="InterPro" id="IPR013785">
    <property type="entry name" value="Aldolase_TIM"/>
</dbReference>
<organism evidence="7 8">
    <name type="scientific">Telmatospirillum siberiense</name>
    <dbReference type="NCBI Taxonomy" id="382514"/>
    <lineage>
        <taxon>Bacteria</taxon>
        <taxon>Pseudomonadati</taxon>
        <taxon>Pseudomonadota</taxon>
        <taxon>Alphaproteobacteria</taxon>
        <taxon>Rhodospirillales</taxon>
        <taxon>Rhodospirillaceae</taxon>
        <taxon>Telmatospirillum</taxon>
    </lineage>
</organism>
<evidence type="ECO:0000259" key="6">
    <source>
        <dbReference type="Pfam" id="PF00724"/>
    </source>
</evidence>
<sequence length="372" mass="40173">MAGSSHLFEPLAIRDMRLNNRIVVAPMCQYSAIDGTPQDWHFQHYGNLAVSGPGMIVVEATAVSPEGRISPNCLGLYSDACEAGLAQLVRTVKQFGETRIALQLCHAGRKASTQPPWQGAGPLSSADGAWPTLSASAIPYTSNWPAPSEAGPYDLDRLRHAFVDAVIRAERVGFDSIEIHSAHGYLLHQFLSPLSNRRTDVYGGALEGRMRFPLEVIRAVRVVWPANKPLGIRVSATDWIDGGFSPDEAVAYVAACKAEGVDYVCVSSGGLSPDAKIPVTPGYQVELAARIRRETGMLTRAVGLIADAHLAEEVLAKGQADFIALGRAFLDDPRWVWHAADVLRANAFYPPQYLRVQPKLWPGAGQRAGLAG</sequence>
<dbReference type="RefSeq" id="WP_101248720.1">
    <property type="nucleotide sequence ID" value="NZ_PIUM01000001.1"/>
</dbReference>
<accession>A0A2N3Q1F3</accession>
<evidence type="ECO:0000256" key="2">
    <source>
        <dbReference type="ARBA" id="ARBA00022630"/>
    </source>
</evidence>
<dbReference type="InterPro" id="IPR044152">
    <property type="entry name" value="YqjM-like"/>
</dbReference>
<dbReference type="OrthoDB" id="9804454at2"/>
<dbReference type="EMBL" id="PIUM01000001">
    <property type="protein sequence ID" value="PKU26489.1"/>
    <property type="molecule type" value="Genomic_DNA"/>
</dbReference>
<dbReference type="CDD" id="cd02932">
    <property type="entry name" value="OYE_YqiM_FMN"/>
    <property type="match status" value="1"/>
</dbReference>
<keyword evidence="2" id="KW-0285">Flavoprotein</keyword>
<dbReference type="GO" id="GO:0010181">
    <property type="term" value="F:FMN binding"/>
    <property type="evidence" value="ECO:0007669"/>
    <property type="project" value="InterPro"/>
</dbReference>
<reference evidence="8" key="1">
    <citation type="submission" date="2017-12" db="EMBL/GenBank/DDBJ databases">
        <title>Draft genome sequence of Telmatospirillum siberiense 26-4b1T, an acidotolerant peatland alphaproteobacterium potentially involved in sulfur cycling.</title>
        <authorList>
            <person name="Hausmann B."/>
            <person name="Pjevac P."/>
            <person name="Schreck K."/>
            <person name="Herbold C.W."/>
            <person name="Daims H."/>
            <person name="Wagner M."/>
            <person name="Pester M."/>
            <person name="Loy A."/>
        </authorList>
    </citation>
    <scope>NUCLEOTIDE SEQUENCE [LARGE SCALE GENOMIC DNA]</scope>
    <source>
        <strain evidence="8">26-4b1</strain>
    </source>
</reference>
<comment type="cofactor">
    <cofactor evidence="1">
        <name>FMN</name>
        <dbReference type="ChEBI" id="CHEBI:58210"/>
    </cofactor>
</comment>
<evidence type="ECO:0000256" key="4">
    <source>
        <dbReference type="ARBA" id="ARBA00022857"/>
    </source>
</evidence>